<gene>
    <name evidence="1" type="ORF">LDAN0321_LOCUS7839</name>
</gene>
<dbReference type="AlphaFoldDB" id="A0A7S2KCB2"/>
<sequence length="153" mass="17751">MSCNFKSANKGCSCGSAPYQNKHPSLILQKLKYQLTPLQLQRERCDLLDQDIKDYGSDMADNNDSNSIKVVRDDMRQQINEILLKTMSKNEDDGIIKQVLLLSKLIEDMLYRAASSFDDYRDMDTLTRRVQITARRIYRSRSMKQMKASTKSR</sequence>
<evidence type="ECO:0000313" key="1">
    <source>
        <dbReference type="EMBL" id="CAD9572399.1"/>
    </source>
</evidence>
<organism evidence="1">
    <name type="scientific">Leptocylindrus danicus</name>
    <dbReference type="NCBI Taxonomy" id="163516"/>
    <lineage>
        <taxon>Eukaryota</taxon>
        <taxon>Sar</taxon>
        <taxon>Stramenopiles</taxon>
        <taxon>Ochrophyta</taxon>
        <taxon>Bacillariophyta</taxon>
        <taxon>Coscinodiscophyceae</taxon>
        <taxon>Chaetocerotophycidae</taxon>
        <taxon>Leptocylindrales</taxon>
        <taxon>Leptocylindraceae</taxon>
        <taxon>Leptocylindrus</taxon>
    </lineage>
</organism>
<name>A0A7S2KCB2_9STRA</name>
<accession>A0A7S2KCB2</accession>
<reference evidence="1" key="1">
    <citation type="submission" date="2021-01" db="EMBL/GenBank/DDBJ databases">
        <authorList>
            <person name="Corre E."/>
            <person name="Pelletier E."/>
            <person name="Niang G."/>
            <person name="Scheremetjew M."/>
            <person name="Finn R."/>
            <person name="Kale V."/>
            <person name="Holt S."/>
            <person name="Cochrane G."/>
            <person name="Meng A."/>
            <person name="Brown T."/>
            <person name="Cohen L."/>
        </authorList>
    </citation>
    <scope>NUCLEOTIDE SEQUENCE</scope>
    <source>
        <strain evidence="1">B650</strain>
    </source>
</reference>
<dbReference type="EMBL" id="HBGY01012317">
    <property type="protein sequence ID" value="CAD9572399.1"/>
    <property type="molecule type" value="Transcribed_RNA"/>
</dbReference>
<protein>
    <submittedName>
        <fullName evidence="1">Uncharacterized protein</fullName>
    </submittedName>
</protein>
<proteinExistence type="predicted"/>